<dbReference type="CDD" id="cd14066">
    <property type="entry name" value="STKc_IRAK"/>
    <property type="match status" value="1"/>
</dbReference>
<keyword evidence="1" id="KW-0723">Serine/threonine-protein kinase</keyword>
<dbReference type="InterPro" id="IPR011009">
    <property type="entry name" value="Kinase-like_dom_sf"/>
</dbReference>
<dbReference type="InterPro" id="IPR059179">
    <property type="entry name" value="MLKL-like_MCAfunc"/>
</dbReference>
<dbReference type="FunFam" id="1.10.510.10:FF:000384">
    <property type="entry name" value="G-type lectin S-receptor-like serine/threonine-protein kinase"/>
    <property type="match status" value="1"/>
</dbReference>
<dbReference type="PROSITE" id="PS00107">
    <property type="entry name" value="PROTEIN_KINASE_ATP"/>
    <property type="match status" value="1"/>
</dbReference>
<dbReference type="PROSITE" id="PS00108">
    <property type="entry name" value="PROTEIN_KINASE_ST"/>
    <property type="match status" value="1"/>
</dbReference>
<evidence type="ECO:0000256" key="1">
    <source>
        <dbReference type="ARBA" id="ARBA00022527"/>
    </source>
</evidence>
<evidence type="ECO:0000259" key="7">
    <source>
        <dbReference type="PROSITE" id="PS50011"/>
    </source>
</evidence>
<dbReference type="PANTHER" id="PTHR27006">
    <property type="entry name" value="PROMASTIGOTE SURFACE ANTIGEN PROTEIN PSA"/>
    <property type="match status" value="1"/>
</dbReference>
<keyword evidence="5 6" id="KW-0067">ATP-binding</keyword>
<dbReference type="SUPFAM" id="SSF56112">
    <property type="entry name" value="Protein kinase-like (PK-like)"/>
    <property type="match status" value="1"/>
</dbReference>
<gene>
    <name evidence="8" type="ORF">PVAP13_7NG109123</name>
</gene>
<proteinExistence type="predicted"/>
<dbReference type="SMART" id="SM00220">
    <property type="entry name" value="S_TKc"/>
    <property type="match status" value="1"/>
</dbReference>
<name>A0A8T0PV08_PANVG</name>
<dbReference type="GO" id="GO:0004674">
    <property type="term" value="F:protein serine/threonine kinase activity"/>
    <property type="evidence" value="ECO:0007669"/>
    <property type="project" value="UniProtKB-KW"/>
</dbReference>
<sequence>MAEVVTRLGQQETITPPVQATADDATGLVQMILEAARTVRRDKSRCQQLARQVLLIGYLLAKLGSQGVMQDPRVAIPLEGLEDTLRLAYELVESCQYPESAAYRCFSVALCRSRRQAKQFRRLEEEMGDYLRLDPSVRDAVRDANLQEHQLLPCDREVHAPSFNTKVVGRRRQSCWPCKEKYRALSIPRFKFNRHETSSGPLVFHLYQLLAATNNFSPQNEIGRGGFGIVYKGKMKDGMEVAVKRCSLSGSDSDSEKLSQEFRTEVEVLRNIDHRNVVKLIGYCTEKREMILVYEYMPNGSLDKYIYGMRKELVFDWPTRFRIIKGIAQGLSHIHEHCRTPIVHRDIKLSNILLDLDMNPKITDFGTARVLDPGAEEEHTDILLGTVGYLAPEYLIERIYSIKSDIYSFGIVLIEIIAGKRRVLFPQEGHSSYIHEFARELWKEGRSTELMDPQLPTDDHKDEIVRCTKIGLLCIEPNRDDRPSMQDVLRMLDSESGNLGAIWTKRTTRKPLSDYIRINLDTETSTTPLRGE</sequence>
<feature type="domain" description="Protein kinase" evidence="7">
    <location>
        <begin position="216"/>
        <end position="499"/>
    </location>
</feature>
<dbReference type="PROSITE" id="PS50011">
    <property type="entry name" value="PROTEIN_KINASE_DOM"/>
    <property type="match status" value="1"/>
</dbReference>
<dbReference type="InterPro" id="IPR036537">
    <property type="entry name" value="Adaptor_Cbl_N_dom_sf"/>
</dbReference>
<dbReference type="Gene3D" id="3.30.200.20">
    <property type="entry name" value="Phosphorylase Kinase, domain 1"/>
    <property type="match status" value="1"/>
</dbReference>
<evidence type="ECO:0000313" key="8">
    <source>
        <dbReference type="EMBL" id="KAG2564915.1"/>
    </source>
</evidence>
<keyword evidence="3 6" id="KW-0547">Nucleotide-binding</keyword>
<dbReference type="InterPro" id="IPR017441">
    <property type="entry name" value="Protein_kinase_ATP_BS"/>
</dbReference>
<dbReference type="CDD" id="cd21037">
    <property type="entry name" value="MLKL_NTD"/>
    <property type="match status" value="1"/>
</dbReference>
<dbReference type="Pfam" id="PF19584">
    <property type="entry name" value="MCAfunc"/>
    <property type="match status" value="1"/>
</dbReference>
<dbReference type="GO" id="GO:0007166">
    <property type="term" value="P:cell surface receptor signaling pathway"/>
    <property type="evidence" value="ECO:0007669"/>
    <property type="project" value="InterPro"/>
</dbReference>
<organism evidence="8 9">
    <name type="scientific">Panicum virgatum</name>
    <name type="common">Blackwell switchgrass</name>
    <dbReference type="NCBI Taxonomy" id="38727"/>
    <lineage>
        <taxon>Eukaryota</taxon>
        <taxon>Viridiplantae</taxon>
        <taxon>Streptophyta</taxon>
        <taxon>Embryophyta</taxon>
        <taxon>Tracheophyta</taxon>
        <taxon>Spermatophyta</taxon>
        <taxon>Magnoliopsida</taxon>
        <taxon>Liliopsida</taxon>
        <taxon>Poales</taxon>
        <taxon>Poaceae</taxon>
        <taxon>PACMAD clade</taxon>
        <taxon>Panicoideae</taxon>
        <taxon>Panicodae</taxon>
        <taxon>Paniceae</taxon>
        <taxon>Panicinae</taxon>
        <taxon>Panicum</taxon>
        <taxon>Panicum sect. Hiantes</taxon>
    </lineage>
</organism>
<dbReference type="Gene3D" id="1.10.510.10">
    <property type="entry name" value="Transferase(Phosphotransferase) domain 1"/>
    <property type="match status" value="1"/>
</dbReference>
<reference evidence="8" key="1">
    <citation type="submission" date="2020-05" db="EMBL/GenBank/DDBJ databases">
        <title>WGS assembly of Panicum virgatum.</title>
        <authorList>
            <person name="Lovell J.T."/>
            <person name="Jenkins J."/>
            <person name="Shu S."/>
            <person name="Juenger T.E."/>
            <person name="Schmutz J."/>
        </authorList>
    </citation>
    <scope>NUCLEOTIDE SEQUENCE</scope>
    <source>
        <strain evidence="8">AP13</strain>
    </source>
</reference>
<dbReference type="InterPro" id="IPR045766">
    <property type="entry name" value="MCAfunc"/>
</dbReference>
<dbReference type="GO" id="GO:0005524">
    <property type="term" value="F:ATP binding"/>
    <property type="evidence" value="ECO:0007669"/>
    <property type="project" value="UniProtKB-UniRule"/>
</dbReference>
<feature type="binding site" evidence="6">
    <location>
        <position position="244"/>
    </location>
    <ligand>
        <name>ATP</name>
        <dbReference type="ChEBI" id="CHEBI:30616"/>
    </ligand>
</feature>
<evidence type="ECO:0000256" key="3">
    <source>
        <dbReference type="ARBA" id="ARBA00022741"/>
    </source>
</evidence>
<dbReference type="AlphaFoldDB" id="A0A8T0PV08"/>
<dbReference type="InterPro" id="IPR008271">
    <property type="entry name" value="Ser/Thr_kinase_AS"/>
</dbReference>
<keyword evidence="9" id="KW-1185">Reference proteome</keyword>
<dbReference type="InterPro" id="IPR000719">
    <property type="entry name" value="Prot_kinase_dom"/>
</dbReference>
<evidence type="ECO:0000256" key="2">
    <source>
        <dbReference type="ARBA" id="ARBA00022679"/>
    </source>
</evidence>
<dbReference type="Pfam" id="PF00069">
    <property type="entry name" value="Pkinase"/>
    <property type="match status" value="1"/>
</dbReference>
<protein>
    <recommendedName>
        <fullName evidence="7">Protein kinase domain-containing protein</fullName>
    </recommendedName>
</protein>
<keyword evidence="4" id="KW-0418">Kinase</keyword>
<comment type="caution">
    <text evidence="8">The sequence shown here is derived from an EMBL/GenBank/DDBJ whole genome shotgun (WGS) entry which is preliminary data.</text>
</comment>
<accession>A0A8T0PV08</accession>
<evidence type="ECO:0000313" key="9">
    <source>
        <dbReference type="Proteomes" id="UP000823388"/>
    </source>
</evidence>
<dbReference type="EMBL" id="CM029050">
    <property type="protein sequence ID" value="KAG2564915.1"/>
    <property type="molecule type" value="Genomic_DNA"/>
</dbReference>
<evidence type="ECO:0000256" key="5">
    <source>
        <dbReference type="ARBA" id="ARBA00022840"/>
    </source>
</evidence>
<keyword evidence="2" id="KW-0808">Transferase</keyword>
<dbReference type="PANTHER" id="PTHR27006:SF606">
    <property type="entry name" value="INTERLEUKIN-1 RECEPTOR-ASSOCIATED KINASE 4"/>
    <property type="match status" value="1"/>
</dbReference>
<dbReference type="FunFam" id="3.30.200.20:FF:000039">
    <property type="entry name" value="receptor-like protein kinase FERONIA"/>
    <property type="match status" value="1"/>
</dbReference>
<dbReference type="Proteomes" id="UP000823388">
    <property type="component" value="Chromosome 7N"/>
</dbReference>
<evidence type="ECO:0000256" key="4">
    <source>
        <dbReference type="ARBA" id="ARBA00022777"/>
    </source>
</evidence>
<evidence type="ECO:0000256" key="6">
    <source>
        <dbReference type="PROSITE-ProRule" id="PRU10141"/>
    </source>
</evidence>
<dbReference type="Gene3D" id="1.20.930.20">
    <property type="entry name" value="Adaptor protein Cbl, N-terminal domain"/>
    <property type="match status" value="1"/>
</dbReference>